<name>A0A2N7V4W6_XANCJ</name>
<dbReference type="EMBL" id="LR824643">
    <property type="protein sequence ID" value="CAD0328641.1"/>
    <property type="molecule type" value="Genomic_DNA"/>
</dbReference>
<evidence type="ECO:0000313" key="2">
    <source>
        <dbReference type="EMBL" id="CAD1792405.1"/>
    </source>
</evidence>
<protein>
    <recommendedName>
        <fullName evidence="4">DNA-binding protein</fullName>
    </recommendedName>
</protein>
<gene>
    <name evidence="2" type="ORF">XSP_002229</name>
    <name evidence="1" type="ORF">XSP_002252</name>
</gene>
<sequence>MTERDEHIGALAKVLEQDLLHHYGPVIGQDDLRQALGYTSLDAFRQALSRDSLPVPVFPIPNRRGKYALAKDIAHWLAGLRDQAIRASHPNGNTP</sequence>
<dbReference type="RefSeq" id="WP_046932707.1">
    <property type="nucleotide sequence ID" value="NZ_CP012251.1"/>
</dbReference>
<proteinExistence type="predicted"/>
<evidence type="ECO:0008006" key="4">
    <source>
        <dbReference type="Google" id="ProtNLM"/>
    </source>
</evidence>
<dbReference type="AlphaFoldDB" id="A0A2N7V4W6"/>
<evidence type="ECO:0000313" key="1">
    <source>
        <dbReference type="EMBL" id="CAD0328641.1"/>
    </source>
</evidence>
<evidence type="ECO:0000313" key="3">
    <source>
        <dbReference type="Proteomes" id="UP000514411"/>
    </source>
</evidence>
<reference evidence="1 3" key="1">
    <citation type="submission" date="2020-07" db="EMBL/GenBank/DDBJ databases">
        <authorList>
            <person name="Teixeira M."/>
        </authorList>
    </citation>
    <scope>NUCLEOTIDE SEQUENCE</scope>
    <source>
        <strain evidence="2">3</strain>
        <strain evidence="1">Xanthomonas arboricola pv. juglandis CPBF 427</strain>
    </source>
</reference>
<accession>A0A2N7V4W6</accession>
<dbReference type="OrthoDB" id="8591913at2"/>
<dbReference type="EMBL" id="LR861807">
    <property type="protein sequence ID" value="CAD1792405.1"/>
    <property type="molecule type" value="Genomic_DNA"/>
</dbReference>
<organism evidence="1">
    <name type="scientific">Xanthomonas campestris pv. juglandis</name>
    <name type="common">Xanthomonas arboricola pv. juglandis</name>
    <dbReference type="NCBI Taxonomy" id="195709"/>
    <lineage>
        <taxon>Bacteria</taxon>
        <taxon>Pseudomonadati</taxon>
        <taxon>Pseudomonadota</taxon>
        <taxon>Gammaproteobacteria</taxon>
        <taxon>Lysobacterales</taxon>
        <taxon>Lysobacteraceae</taxon>
        <taxon>Xanthomonas</taxon>
    </lineage>
</organism>
<dbReference type="Proteomes" id="UP000514411">
    <property type="component" value="Chromosome"/>
</dbReference>